<dbReference type="AlphaFoldDB" id="A0AAE0CU12"/>
<dbReference type="InterPro" id="IPR007657">
    <property type="entry name" value="Glycosyltransferase_61"/>
</dbReference>
<keyword evidence="2" id="KW-1185">Reference proteome</keyword>
<comment type="caution">
    <text evidence="1">The sequence shown here is derived from an EMBL/GenBank/DDBJ whole genome shotgun (WGS) entry which is preliminary data.</text>
</comment>
<dbReference type="Proteomes" id="UP001280121">
    <property type="component" value="Unassembled WGS sequence"/>
</dbReference>
<dbReference type="GO" id="GO:0016757">
    <property type="term" value="F:glycosyltransferase activity"/>
    <property type="evidence" value="ECO:0007669"/>
    <property type="project" value="InterPro"/>
</dbReference>
<sequence length="220" mass="24991">MRLWLKTLMGAAFNGDPTMEKFDGIGGDDRAACFEKAVVMRHNEGGMSRERIMEAYDLMRCKARIHCNVSMEGRDLNVIGMNMFMRSGARSFKNESAVIEIFERDCAKVTLMSKTDILVSPHGAQLTNMFLMNRNSGVMEFFPKGWLKIACVGQYVYHWIASWSGMRHHGAWRDPNGEIALFLKTIAGACLFTRTAESDSMQHILLIGLEMFSMKSRQRN</sequence>
<name>A0AAE0CU12_9ROSI</name>
<dbReference type="PANTHER" id="PTHR20961:SF38">
    <property type="entry name" value="PROTEIN O-LINKED-MANNOSE BETA-1,4-N-ACETYLGLUCOSAMINYLTRANSFERASE 2"/>
    <property type="match status" value="1"/>
</dbReference>
<proteinExistence type="predicted"/>
<evidence type="ECO:0000313" key="2">
    <source>
        <dbReference type="Proteomes" id="UP001280121"/>
    </source>
</evidence>
<protein>
    <submittedName>
        <fullName evidence="1">Uncharacterized protein</fullName>
    </submittedName>
</protein>
<dbReference type="PANTHER" id="PTHR20961">
    <property type="entry name" value="GLYCOSYLTRANSFERASE"/>
    <property type="match status" value="1"/>
</dbReference>
<dbReference type="EMBL" id="JANJYI010000001">
    <property type="protein sequence ID" value="KAK2662908.1"/>
    <property type="molecule type" value="Genomic_DNA"/>
</dbReference>
<accession>A0AAE0CU12</accession>
<organism evidence="1 2">
    <name type="scientific">Dipteronia dyeriana</name>
    <dbReference type="NCBI Taxonomy" id="168575"/>
    <lineage>
        <taxon>Eukaryota</taxon>
        <taxon>Viridiplantae</taxon>
        <taxon>Streptophyta</taxon>
        <taxon>Embryophyta</taxon>
        <taxon>Tracheophyta</taxon>
        <taxon>Spermatophyta</taxon>
        <taxon>Magnoliopsida</taxon>
        <taxon>eudicotyledons</taxon>
        <taxon>Gunneridae</taxon>
        <taxon>Pentapetalae</taxon>
        <taxon>rosids</taxon>
        <taxon>malvids</taxon>
        <taxon>Sapindales</taxon>
        <taxon>Sapindaceae</taxon>
        <taxon>Hippocastanoideae</taxon>
        <taxon>Acereae</taxon>
        <taxon>Dipteronia</taxon>
    </lineage>
</organism>
<evidence type="ECO:0000313" key="1">
    <source>
        <dbReference type="EMBL" id="KAK2662908.1"/>
    </source>
</evidence>
<gene>
    <name evidence="1" type="ORF">Ddye_001482</name>
</gene>
<reference evidence="1" key="1">
    <citation type="journal article" date="2023" name="Plant J.">
        <title>Genome sequences and population genomics provide insights into the demographic history, inbreeding, and mutation load of two 'living fossil' tree species of Dipteronia.</title>
        <authorList>
            <person name="Feng Y."/>
            <person name="Comes H.P."/>
            <person name="Chen J."/>
            <person name="Zhu S."/>
            <person name="Lu R."/>
            <person name="Zhang X."/>
            <person name="Li P."/>
            <person name="Qiu J."/>
            <person name="Olsen K.M."/>
            <person name="Qiu Y."/>
        </authorList>
    </citation>
    <scope>NUCLEOTIDE SEQUENCE</scope>
    <source>
        <strain evidence="1">KIB01</strain>
    </source>
</reference>